<proteinExistence type="predicted"/>
<feature type="compositionally biased region" description="Basic and acidic residues" evidence="1">
    <location>
        <begin position="38"/>
        <end position="53"/>
    </location>
</feature>
<evidence type="ECO:0000313" key="4">
    <source>
        <dbReference type="Proteomes" id="UP000321947"/>
    </source>
</evidence>
<dbReference type="AlphaFoldDB" id="A0A5D3DFZ8"/>
<dbReference type="PANTHER" id="PTHR33018">
    <property type="entry name" value="OS10G0338966 PROTEIN-RELATED"/>
    <property type="match status" value="1"/>
</dbReference>
<sequence>MDKEESNTVAKRCLHFDSKAPRKRRSKKSLKSPSRGLPRTENDDSVKASEKEGATLTIPETEPPNDGDNLDGTHTTPSSPVPFDSPASRTRGALQRLASKGVVSPIVEVSQGVGEDLNESEPNHTTPSSPVPTQLPKKRRGPTKMKTLATEECDKVNITFNKFGQPIGEASVGLSSFLGPLVREVVPMTLNDWRKLSTRYKEILWTSIQKKNSTDSSSVTRVALWTKAHRKKDGTPVNSEVAETLGNGSDQLSNVTNDQVVNNVATNPIGNSPPSINNNNTLRKCTLLDCGGVGEVVAKGRWSSNDPNVTVHHVPLGPHVVRVWVDLPKKSDAFLWRPNSEMTYIEDAVGSTVAWHLDKVILS</sequence>
<dbReference type="PANTHER" id="PTHR33018:SF34">
    <property type="entry name" value="OS02G0472350 PROTEIN"/>
    <property type="match status" value="1"/>
</dbReference>
<evidence type="ECO:0000313" key="3">
    <source>
        <dbReference type="EMBL" id="TYK22475.1"/>
    </source>
</evidence>
<feature type="compositionally biased region" description="Polar residues" evidence="1">
    <location>
        <begin position="123"/>
        <end position="132"/>
    </location>
</feature>
<dbReference type="InterPro" id="IPR058352">
    <property type="entry name" value="DUF8039"/>
</dbReference>
<reference evidence="3 4" key="1">
    <citation type="submission" date="2019-08" db="EMBL/GenBank/DDBJ databases">
        <title>Draft genome sequences of two oriental melons (Cucumis melo L. var makuwa).</title>
        <authorList>
            <person name="Kwon S.-Y."/>
        </authorList>
    </citation>
    <scope>NUCLEOTIDE SEQUENCE [LARGE SCALE GENOMIC DNA]</scope>
    <source>
        <strain evidence="4">cv. Chang Bougi</strain>
        <tissue evidence="3">Leaf</tissue>
    </source>
</reference>
<evidence type="ECO:0000259" key="2">
    <source>
        <dbReference type="Pfam" id="PF26133"/>
    </source>
</evidence>
<comment type="caution">
    <text evidence="3">The sequence shown here is derived from an EMBL/GenBank/DDBJ whole genome shotgun (WGS) entry which is preliminary data.</text>
</comment>
<evidence type="ECO:0000256" key="1">
    <source>
        <dbReference type="SAM" id="MobiDB-lite"/>
    </source>
</evidence>
<name>A0A5D3DFZ8_CUCMM</name>
<protein>
    <recommendedName>
        <fullName evidence="2">DUF8039 domain-containing protein</fullName>
    </recommendedName>
</protein>
<dbReference type="Proteomes" id="UP000321947">
    <property type="component" value="Unassembled WGS sequence"/>
</dbReference>
<organism evidence="3 4">
    <name type="scientific">Cucumis melo var. makuwa</name>
    <name type="common">Oriental melon</name>
    <dbReference type="NCBI Taxonomy" id="1194695"/>
    <lineage>
        <taxon>Eukaryota</taxon>
        <taxon>Viridiplantae</taxon>
        <taxon>Streptophyta</taxon>
        <taxon>Embryophyta</taxon>
        <taxon>Tracheophyta</taxon>
        <taxon>Spermatophyta</taxon>
        <taxon>Magnoliopsida</taxon>
        <taxon>eudicotyledons</taxon>
        <taxon>Gunneridae</taxon>
        <taxon>Pentapetalae</taxon>
        <taxon>rosids</taxon>
        <taxon>fabids</taxon>
        <taxon>Cucurbitales</taxon>
        <taxon>Cucurbitaceae</taxon>
        <taxon>Benincaseae</taxon>
        <taxon>Cucumis</taxon>
    </lineage>
</organism>
<feature type="compositionally biased region" description="Basic residues" evidence="1">
    <location>
        <begin position="21"/>
        <end position="30"/>
    </location>
</feature>
<dbReference type="EMBL" id="SSTD01004977">
    <property type="protein sequence ID" value="TYK22475.1"/>
    <property type="molecule type" value="Genomic_DNA"/>
</dbReference>
<gene>
    <name evidence="3" type="ORF">E5676_scaffold19523G00010</name>
</gene>
<accession>A0A5D3DFZ8</accession>
<feature type="domain" description="DUF8039" evidence="2">
    <location>
        <begin position="279"/>
        <end position="362"/>
    </location>
</feature>
<dbReference type="Pfam" id="PF26133">
    <property type="entry name" value="DUF8039"/>
    <property type="match status" value="1"/>
</dbReference>
<feature type="region of interest" description="Disordered" evidence="1">
    <location>
        <begin position="115"/>
        <end position="143"/>
    </location>
</feature>
<feature type="region of interest" description="Disordered" evidence="1">
    <location>
        <begin position="1"/>
        <end position="90"/>
    </location>
</feature>